<name>V5FLM7_9VIBR</name>
<dbReference type="NCBIfam" id="TIGR03329">
    <property type="entry name" value="Phn_aa_oxid"/>
    <property type="match status" value="1"/>
</dbReference>
<dbReference type="InterPro" id="IPR006076">
    <property type="entry name" value="FAD-dep_OxRdtase"/>
</dbReference>
<accession>V5FLM7</accession>
<proteinExistence type="predicted"/>
<evidence type="ECO:0000313" key="3">
    <source>
        <dbReference type="EMBL" id="GAD90566.1"/>
    </source>
</evidence>
<dbReference type="Gene3D" id="3.30.9.10">
    <property type="entry name" value="D-Amino Acid Oxidase, subunit A, domain 2"/>
    <property type="match status" value="1"/>
</dbReference>
<evidence type="ECO:0000313" key="4">
    <source>
        <dbReference type="Proteomes" id="UP000017800"/>
    </source>
</evidence>
<sequence>MSVETHPCFWITEAKQQPDWQESESLHQDIDADVCIVGGGYTGLWTSILIKQQSPQTKVVVLEKSFCGAGASGVNGGCMLTWAAKYSSMCKMFGEERAKFLVLESEQVIYEIEAFCKEHGIDAGLRRHGTYYTATNSAQCGALDSTLEKLDKEDLNSWQKVSTEQLNQNTGSARNIEGHFSQAAGSVQPALLARGLRRVALSLGVEIYENSEMTRIEYGEPATVYSHEGSVKAGKVVLALNAWMVDKFKQFKNSIVVVSSDMVITKPLGSQLAQSGLSDGVTVVDSRIFVHYYRDTVDGRLMLGKGGNRFSFNNQVEPMFNCQSHYFELLQGAFDRLFPNLGREQIEFNWTGGSDRSTTGFPFFGNIKNQSNIFYGLGYSGNGVAQTRIGGKILSAMALGIKNEYANCALTGGPRGHFPPEPMRWMGAMMVRDAVRRKESAEDDGRSPLIVDRWLAKLAGPAGKADK</sequence>
<keyword evidence="4" id="KW-1185">Reference proteome</keyword>
<dbReference type="SUPFAM" id="SSF51905">
    <property type="entry name" value="FAD/NAD(P)-binding domain"/>
    <property type="match status" value="1"/>
</dbReference>
<keyword evidence="1" id="KW-0560">Oxidoreductase</keyword>
<reference evidence="3 4" key="2">
    <citation type="submission" date="2013-11" db="EMBL/GenBank/DDBJ databases">
        <title>Whole genome shotgun sequence of Vibrio halioticoli NBRC 102217.</title>
        <authorList>
            <person name="Isaki S."/>
            <person name="Kimura A."/>
            <person name="Ohji S."/>
            <person name="Hosoyama A."/>
            <person name="Fujita N."/>
            <person name="Hashimoto M."/>
            <person name="Hosoyama Y."/>
            <person name="Yamazoe A."/>
        </authorList>
    </citation>
    <scope>NUCLEOTIDE SEQUENCE [LARGE SCALE GENOMIC DNA]</scope>
    <source>
        <strain evidence="3 4">NBRC 102217</strain>
    </source>
</reference>
<dbReference type="EMBL" id="BAUJ01000047">
    <property type="protein sequence ID" value="GAD90566.1"/>
    <property type="molecule type" value="Genomic_DNA"/>
</dbReference>
<comment type="caution">
    <text evidence="3">The sequence shown here is derived from an EMBL/GenBank/DDBJ whole genome shotgun (WGS) entry which is preliminary data.</text>
</comment>
<dbReference type="GO" id="GO:0005737">
    <property type="term" value="C:cytoplasm"/>
    <property type="evidence" value="ECO:0007669"/>
    <property type="project" value="TreeGrafter"/>
</dbReference>
<dbReference type="InterPro" id="IPR017715">
    <property type="entry name" value="NH2-phosphonate_OxRdtase"/>
</dbReference>
<dbReference type="GO" id="GO:0016491">
    <property type="term" value="F:oxidoreductase activity"/>
    <property type="evidence" value="ECO:0007669"/>
    <property type="project" value="UniProtKB-KW"/>
</dbReference>
<dbReference type="InterPro" id="IPR036188">
    <property type="entry name" value="FAD/NAD-bd_sf"/>
</dbReference>
<organism evidence="3 4">
    <name type="scientific">Vibrio halioticoli NBRC 102217</name>
    <dbReference type="NCBI Taxonomy" id="1219072"/>
    <lineage>
        <taxon>Bacteria</taxon>
        <taxon>Pseudomonadati</taxon>
        <taxon>Pseudomonadota</taxon>
        <taxon>Gammaproteobacteria</taxon>
        <taxon>Vibrionales</taxon>
        <taxon>Vibrionaceae</taxon>
        <taxon>Vibrio</taxon>
    </lineage>
</organism>
<dbReference type="Proteomes" id="UP000017800">
    <property type="component" value="Unassembled WGS sequence"/>
</dbReference>
<dbReference type="eggNOG" id="COG0665">
    <property type="taxonomic scope" value="Bacteria"/>
</dbReference>
<evidence type="ECO:0000259" key="2">
    <source>
        <dbReference type="Pfam" id="PF01266"/>
    </source>
</evidence>
<dbReference type="Gene3D" id="3.50.50.60">
    <property type="entry name" value="FAD/NAD(P)-binding domain"/>
    <property type="match status" value="1"/>
</dbReference>
<reference evidence="3 4" key="1">
    <citation type="submission" date="2013-10" db="EMBL/GenBank/DDBJ databases">
        <authorList>
            <person name="Ichikawa N."/>
            <person name="Kimura A."/>
            <person name="Ohji S."/>
            <person name="Hosoyama A."/>
            <person name="Fujita N."/>
        </authorList>
    </citation>
    <scope>NUCLEOTIDE SEQUENCE [LARGE SCALE GENOMIC DNA]</scope>
    <source>
        <strain evidence="3 4">NBRC 102217</strain>
    </source>
</reference>
<dbReference type="PANTHER" id="PTHR13847">
    <property type="entry name" value="SARCOSINE DEHYDROGENASE-RELATED"/>
    <property type="match status" value="1"/>
</dbReference>
<evidence type="ECO:0000256" key="1">
    <source>
        <dbReference type="ARBA" id="ARBA00023002"/>
    </source>
</evidence>
<dbReference type="PANTHER" id="PTHR13847:SF285">
    <property type="entry name" value="FAD DEPENDENT OXIDOREDUCTASE DOMAIN-CONTAINING PROTEIN"/>
    <property type="match status" value="1"/>
</dbReference>
<protein>
    <submittedName>
        <fullName evidence="3">Putative oxidoreductase</fullName>
    </submittedName>
</protein>
<dbReference type="AlphaFoldDB" id="V5FLM7"/>
<gene>
    <name evidence="3" type="ORF">VHA01S_047_00360</name>
</gene>
<feature type="domain" description="FAD dependent oxidoreductase" evidence="2">
    <location>
        <begin position="33"/>
        <end position="396"/>
    </location>
</feature>
<dbReference type="RefSeq" id="WP_023404894.1">
    <property type="nucleotide sequence ID" value="NZ_BAUJ01000047.1"/>
</dbReference>
<dbReference type="Pfam" id="PF01266">
    <property type="entry name" value="DAO"/>
    <property type="match status" value="1"/>
</dbReference>
<dbReference type="OrthoDB" id="311718at2"/>